<feature type="domain" description="AP2/ERF" evidence="9">
    <location>
        <begin position="229"/>
        <end position="292"/>
    </location>
</feature>
<dbReference type="FunFam" id="3.30.730.10:FF:000003">
    <property type="entry name" value="AP2-like ethylene-responsive transcription factor ANT"/>
    <property type="match status" value="1"/>
</dbReference>
<gene>
    <name evidence="10" type="ORF">FCM35_KLT08399</name>
</gene>
<keyword evidence="3" id="KW-0805">Transcription regulation</keyword>
<dbReference type="InterPro" id="IPR016177">
    <property type="entry name" value="DNA-bd_dom_sf"/>
</dbReference>
<keyword evidence="6" id="KW-0539">Nucleus</keyword>
<dbReference type="Proteomes" id="UP000623129">
    <property type="component" value="Unassembled WGS sequence"/>
</dbReference>
<dbReference type="GO" id="GO:0005634">
    <property type="term" value="C:nucleus"/>
    <property type="evidence" value="ECO:0007669"/>
    <property type="project" value="UniProtKB-SubCell"/>
</dbReference>
<sequence>MASWLGFPPPFDKTDPTSSKSTSGVGFHSLSLPSYGSVDSMQQYLRASPSGSNPYSHECSASAPTSNSVMGCTENPKLEDFLGSYYQGNASGVDINCNSRPSLSPPQSPSNYIETQNSCHYMQSHIATNSRKTSLIPSSDSVYNVGVDGCTSISEIKSWLRQSTAFGPDKQTGQSSLTLSMGQKLQFDEVIPADGFKVHAVEVSDTLNEKLVEKESVPKKPHFGQRTSQYRGVTRHRWTGRYEAHLWDNSSRKEGQTRKGRQGGYDKEEKAARAYDLAALKYWGPSTHINFLFNTYEKELEEMKHMSRQEYIAHLRRNSSGFSRGASIYRGVTRHHQHGRWQARIGRVAGNKDLYLGTFGTQEEAAEAYDIAAIKFRGMNAVTNFVISKYDVKRICASTHLISSDLAKLSPTTSSDVAMSSEDLLSFFENTDGKRIDDYPKMPFSASLSEPNKVNGGSKVEICNASYDGEQHPYICYYPEASNYKSGESNANTNRMVPAWPFQI</sequence>
<protein>
    <submittedName>
        <fullName evidence="10">AP2-like ethylene-responsive transcription factor ANT isoform X2</fullName>
    </submittedName>
</protein>
<evidence type="ECO:0000256" key="1">
    <source>
        <dbReference type="ARBA" id="ARBA00004123"/>
    </source>
</evidence>
<feature type="domain" description="AP2/ERF" evidence="9">
    <location>
        <begin position="328"/>
        <end position="386"/>
    </location>
</feature>
<keyword evidence="11" id="KW-1185">Reference proteome</keyword>
<reference evidence="10" key="1">
    <citation type="submission" date="2020-01" db="EMBL/GenBank/DDBJ databases">
        <title>Genome sequence of Kobresia littledalei, the first chromosome-level genome in the family Cyperaceae.</title>
        <authorList>
            <person name="Qu G."/>
        </authorList>
    </citation>
    <scope>NUCLEOTIDE SEQUENCE</scope>
    <source>
        <strain evidence="10">C.B.Clarke</strain>
        <tissue evidence="10">Leaf</tissue>
    </source>
</reference>
<evidence type="ECO:0000256" key="6">
    <source>
        <dbReference type="ARBA" id="ARBA00023242"/>
    </source>
</evidence>
<dbReference type="CDD" id="cd00018">
    <property type="entry name" value="AP2"/>
    <property type="match status" value="2"/>
</dbReference>
<name>A0A833QPB1_9POAL</name>
<dbReference type="AlphaFoldDB" id="A0A833QPB1"/>
<comment type="subcellular location">
    <subcellularLocation>
        <location evidence="1">Nucleus</location>
    </subcellularLocation>
</comment>
<comment type="caution">
    <text evidence="10">The sequence shown here is derived from an EMBL/GenBank/DDBJ whole genome shotgun (WGS) entry which is preliminary data.</text>
</comment>
<keyword evidence="2" id="KW-0677">Repeat</keyword>
<dbReference type="InterPro" id="IPR036955">
    <property type="entry name" value="AP2/ERF_dom_sf"/>
</dbReference>
<dbReference type="GO" id="GO:0003700">
    <property type="term" value="F:DNA-binding transcription factor activity"/>
    <property type="evidence" value="ECO:0007669"/>
    <property type="project" value="InterPro"/>
</dbReference>
<dbReference type="FunFam" id="3.30.730.10:FF:000002">
    <property type="entry name" value="AP2-like ethylene-responsive transcription factor"/>
    <property type="match status" value="1"/>
</dbReference>
<dbReference type="Gene3D" id="3.30.730.10">
    <property type="entry name" value="AP2/ERF domain"/>
    <property type="match status" value="2"/>
</dbReference>
<keyword evidence="5" id="KW-0804">Transcription</keyword>
<evidence type="ECO:0000313" key="11">
    <source>
        <dbReference type="Proteomes" id="UP000623129"/>
    </source>
</evidence>
<dbReference type="GO" id="GO:0003677">
    <property type="term" value="F:DNA binding"/>
    <property type="evidence" value="ECO:0007669"/>
    <property type="project" value="UniProtKB-KW"/>
</dbReference>
<dbReference type="PRINTS" id="PR00367">
    <property type="entry name" value="ETHRSPELEMNT"/>
</dbReference>
<dbReference type="Pfam" id="PF00847">
    <property type="entry name" value="AP2"/>
    <property type="match status" value="2"/>
</dbReference>
<dbReference type="SMART" id="SM00380">
    <property type="entry name" value="AP2"/>
    <property type="match status" value="2"/>
</dbReference>
<proteinExistence type="inferred from homology"/>
<evidence type="ECO:0000256" key="2">
    <source>
        <dbReference type="ARBA" id="ARBA00022737"/>
    </source>
</evidence>
<evidence type="ECO:0000313" key="10">
    <source>
        <dbReference type="EMBL" id="KAF3326769.1"/>
    </source>
</evidence>
<dbReference type="PANTHER" id="PTHR32467:SF90">
    <property type="entry name" value="AP2-LIKE ETHYLENE-RESPONSIVE TRANSCRIPTION FACTOR AIL1"/>
    <property type="match status" value="1"/>
</dbReference>
<comment type="similarity">
    <text evidence="7">Belongs to the AP2/ERF transcription factor family. AP2 subfamily.</text>
</comment>
<dbReference type="PROSITE" id="PS51032">
    <property type="entry name" value="AP2_ERF"/>
    <property type="match status" value="2"/>
</dbReference>
<dbReference type="PANTHER" id="PTHR32467">
    <property type="entry name" value="AP2-LIKE ETHYLENE-RESPONSIVE TRANSCRIPTION FACTOR"/>
    <property type="match status" value="1"/>
</dbReference>
<evidence type="ECO:0000256" key="5">
    <source>
        <dbReference type="ARBA" id="ARBA00023163"/>
    </source>
</evidence>
<feature type="region of interest" description="Disordered" evidence="8">
    <location>
        <begin position="249"/>
        <end position="268"/>
    </location>
</feature>
<evidence type="ECO:0000256" key="3">
    <source>
        <dbReference type="ARBA" id="ARBA00023015"/>
    </source>
</evidence>
<evidence type="ECO:0000256" key="8">
    <source>
        <dbReference type="SAM" id="MobiDB-lite"/>
    </source>
</evidence>
<feature type="region of interest" description="Disordered" evidence="8">
    <location>
        <begin position="1"/>
        <end position="25"/>
    </location>
</feature>
<dbReference type="EMBL" id="SWLB01000018">
    <property type="protein sequence ID" value="KAF3326769.1"/>
    <property type="molecule type" value="Genomic_DNA"/>
</dbReference>
<keyword evidence="4" id="KW-0238">DNA-binding</keyword>
<evidence type="ECO:0000256" key="7">
    <source>
        <dbReference type="ARBA" id="ARBA00037973"/>
    </source>
</evidence>
<organism evidence="10 11">
    <name type="scientific">Carex littledalei</name>
    <dbReference type="NCBI Taxonomy" id="544730"/>
    <lineage>
        <taxon>Eukaryota</taxon>
        <taxon>Viridiplantae</taxon>
        <taxon>Streptophyta</taxon>
        <taxon>Embryophyta</taxon>
        <taxon>Tracheophyta</taxon>
        <taxon>Spermatophyta</taxon>
        <taxon>Magnoliopsida</taxon>
        <taxon>Liliopsida</taxon>
        <taxon>Poales</taxon>
        <taxon>Cyperaceae</taxon>
        <taxon>Cyperoideae</taxon>
        <taxon>Cariceae</taxon>
        <taxon>Carex</taxon>
        <taxon>Carex subgen. Euthyceras</taxon>
    </lineage>
</organism>
<accession>A0A833QPB1</accession>
<dbReference type="OrthoDB" id="207175at2759"/>
<dbReference type="SUPFAM" id="SSF54171">
    <property type="entry name" value="DNA-binding domain"/>
    <property type="match status" value="2"/>
</dbReference>
<dbReference type="InterPro" id="IPR001471">
    <property type="entry name" value="AP2/ERF_dom"/>
</dbReference>
<evidence type="ECO:0000256" key="4">
    <source>
        <dbReference type="ARBA" id="ARBA00023125"/>
    </source>
</evidence>
<evidence type="ECO:0000259" key="9">
    <source>
        <dbReference type="PROSITE" id="PS51032"/>
    </source>
</evidence>